<name>V6LKM4_9EUKA</name>
<dbReference type="PANTHER" id="PTHR15615">
    <property type="match status" value="1"/>
</dbReference>
<evidence type="ECO:0000259" key="2">
    <source>
        <dbReference type="SMART" id="SM00385"/>
    </source>
</evidence>
<protein>
    <submittedName>
        <fullName evidence="3">Cyclin fold protein</fullName>
    </submittedName>
</protein>
<dbReference type="InterPro" id="IPR013922">
    <property type="entry name" value="Cyclin_PHO80-like"/>
</dbReference>
<evidence type="ECO:0000313" key="3">
    <source>
        <dbReference type="EMBL" id="EST45127.1"/>
    </source>
</evidence>
<evidence type="ECO:0000313" key="5">
    <source>
        <dbReference type="Proteomes" id="UP000018208"/>
    </source>
</evidence>
<organism evidence="3">
    <name type="scientific">Spironucleus salmonicida</name>
    <dbReference type="NCBI Taxonomy" id="348837"/>
    <lineage>
        <taxon>Eukaryota</taxon>
        <taxon>Metamonada</taxon>
        <taxon>Diplomonadida</taxon>
        <taxon>Hexamitidae</taxon>
        <taxon>Hexamitinae</taxon>
        <taxon>Spironucleus</taxon>
    </lineage>
</organism>
<sequence>MQRLNQTVKGITCVLYSKLVQSQLRGSQKQVTKLLDVFEGQSCSVSFNDIYLFIYKLFRKAQIEPECLIAALIYIDQFQAHTQVNLSQTNFYKIVFTAIVLASKTWDDVSCSTKSFSLCTSLFSQNQLVRMERVFIGILDYKLFLESQDYKDYYYNLKKIWQSLQVQEDKEISIIGWNEWYGEVHTTVYLLDDWGIEELISYVCNDVKQIQQMS</sequence>
<dbReference type="SUPFAM" id="SSF47954">
    <property type="entry name" value="Cyclin-like"/>
    <property type="match status" value="1"/>
</dbReference>
<dbReference type="AlphaFoldDB" id="V6LKM4"/>
<feature type="domain" description="Cyclin-like" evidence="2">
    <location>
        <begin position="52"/>
        <end position="137"/>
    </location>
</feature>
<dbReference type="OrthoDB" id="10250320at2759"/>
<dbReference type="EMBL" id="KI546101">
    <property type="protein sequence ID" value="EST45127.1"/>
    <property type="molecule type" value="Genomic_DNA"/>
</dbReference>
<accession>V6LKM4</accession>
<keyword evidence="5" id="KW-1185">Reference proteome</keyword>
<dbReference type="EMBL" id="AUWU02000005">
    <property type="protein sequence ID" value="KAH0573460.1"/>
    <property type="molecule type" value="Genomic_DNA"/>
</dbReference>
<dbReference type="Proteomes" id="UP000018208">
    <property type="component" value="Unassembled WGS sequence"/>
</dbReference>
<evidence type="ECO:0000256" key="1">
    <source>
        <dbReference type="RuleBase" id="RU000383"/>
    </source>
</evidence>
<proteinExistence type="inferred from homology"/>
<dbReference type="Pfam" id="PF00134">
    <property type="entry name" value="Cyclin_N"/>
    <property type="match status" value="1"/>
</dbReference>
<dbReference type="InterPro" id="IPR013763">
    <property type="entry name" value="Cyclin-like_dom"/>
</dbReference>
<dbReference type="Gene3D" id="1.10.472.10">
    <property type="entry name" value="Cyclin-like"/>
    <property type="match status" value="1"/>
</dbReference>
<reference evidence="4" key="2">
    <citation type="submission" date="2020-12" db="EMBL/GenBank/DDBJ databases">
        <title>New Spironucleus salmonicida genome in near-complete chromosomes.</title>
        <authorList>
            <person name="Xu F."/>
            <person name="Kurt Z."/>
            <person name="Jimenez-Gonzalez A."/>
            <person name="Astvaldsson A."/>
            <person name="Andersson J.O."/>
            <person name="Svard S.G."/>
        </authorList>
    </citation>
    <scope>NUCLEOTIDE SEQUENCE</scope>
    <source>
        <strain evidence="4">ATCC 50377</strain>
    </source>
</reference>
<dbReference type="VEuPathDB" id="GiardiaDB:SS50377_25580"/>
<comment type="similarity">
    <text evidence="1">Belongs to the cyclin family.</text>
</comment>
<reference evidence="3 4" key="1">
    <citation type="journal article" date="2014" name="PLoS Genet.">
        <title>The Genome of Spironucleus salmonicida Highlights a Fish Pathogen Adapted to Fluctuating Environments.</title>
        <authorList>
            <person name="Xu F."/>
            <person name="Jerlstrom-Hultqvist J."/>
            <person name="Einarsson E."/>
            <person name="Astvaldsson A."/>
            <person name="Svard S.G."/>
            <person name="Andersson J.O."/>
        </authorList>
    </citation>
    <scope>NUCLEOTIDE SEQUENCE</scope>
    <source>
        <strain evidence="4">ATCC 50377</strain>
    </source>
</reference>
<dbReference type="InterPro" id="IPR036915">
    <property type="entry name" value="Cyclin-like_sf"/>
</dbReference>
<gene>
    <name evidence="3" type="ORF">SS50377_15149</name>
    <name evidence="4" type="ORF">SS50377_25580</name>
</gene>
<evidence type="ECO:0000313" key="4">
    <source>
        <dbReference type="EMBL" id="KAH0573460.1"/>
    </source>
</evidence>
<keyword evidence="1" id="KW-0195">Cyclin</keyword>
<dbReference type="SMART" id="SM00385">
    <property type="entry name" value="CYCLIN"/>
    <property type="match status" value="1"/>
</dbReference>
<dbReference type="GO" id="GO:0019901">
    <property type="term" value="F:protein kinase binding"/>
    <property type="evidence" value="ECO:0007669"/>
    <property type="project" value="InterPro"/>
</dbReference>
<dbReference type="InterPro" id="IPR006671">
    <property type="entry name" value="Cyclin_N"/>
</dbReference>
<dbReference type="PANTHER" id="PTHR15615:SF108">
    <property type="entry name" value="PROTEIN CNPPD1"/>
    <property type="match status" value="1"/>
</dbReference>